<name>A0A286RLA4_9BACT</name>
<evidence type="ECO:0000256" key="1">
    <source>
        <dbReference type="SAM" id="MobiDB-lite"/>
    </source>
</evidence>
<keyword evidence="2" id="KW-0812">Transmembrane</keyword>
<evidence type="ECO:0000256" key="2">
    <source>
        <dbReference type="SAM" id="Phobius"/>
    </source>
</evidence>
<sequence>MSGELTPLHRLLRRVARYRRRIRRWIAFLGTGVILCAAILGLFCFDWLLQPTREIRLVGLLIAMAAAVLAFIRYVLPWLRYQESELDIALLVEKHHGIDSDLVAALQFERPEAARWGSVELERHVIRRVAELAQRLPLIRETPRTPLRRRVVAAVCGVALLGLLWMLFPDHLRTFTRRLLLEETPYPTATRLVAVYINGQAVPFTGSEPMIRCAAGQPVTIAVVASGYLPAGGKLILSSPTSDRRSVEQTLPRAAPKETTGGRDDHAVSPGGEVYRAELPALQETVRLRILLGDAATNWLTLACLNPPAVVLMGYVEDPRNEGAPTVMQGVTQITVTEGSRVTLGVASDRPLRNVVARMDRLQRPLEKRWPASVPQPTDNSAQLLTSTAGTGTSGKSAELWWLDPEGLPLSELATPQHILFEITDENNLTVDPPLEATLLVRPDYPPQVTARALTKFVLPTAKPTLVCQVRDDLGIEKVTVQAQVIHPDGNSEPPVVWTVWEKSADRVKVLDEKWKIDLSRLSCRKGDRVELVISATDIRRPCREGAVSSSEPIALEVTDLAGILAIMSEIDRQSAEELREMIDKQLDVGGGP</sequence>
<keyword evidence="2" id="KW-0472">Membrane</keyword>
<proteinExistence type="predicted"/>
<feature type="transmembrane region" description="Helical" evidence="2">
    <location>
        <begin position="25"/>
        <end position="49"/>
    </location>
</feature>
<keyword evidence="2" id="KW-1133">Transmembrane helix</keyword>
<feature type="transmembrane region" description="Helical" evidence="2">
    <location>
        <begin position="151"/>
        <end position="168"/>
    </location>
</feature>
<dbReference type="KEGG" id="ttf:THTE_4121"/>
<organism evidence="3 4">
    <name type="scientific">Thermogutta terrifontis</name>
    <dbReference type="NCBI Taxonomy" id="1331910"/>
    <lineage>
        <taxon>Bacteria</taxon>
        <taxon>Pseudomonadati</taxon>
        <taxon>Planctomycetota</taxon>
        <taxon>Planctomycetia</taxon>
        <taxon>Pirellulales</taxon>
        <taxon>Thermoguttaceae</taxon>
        <taxon>Thermogutta</taxon>
    </lineage>
</organism>
<dbReference type="AlphaFoldDB" id="A0A286RLA4"/>
<dbReference type="RefSeq" id="WP_095416449.1">
    <property type="nucleotide sequence ID" value="NZ_CP018477.1"/>
</dbReference>
<dbReference type="Proteomes" id="UP000215086">
    <property type="component" value="Chromosome"/>
</dbReference>
<evidence type="ECO:0000313" key="3">
    <source>
        <dbReference type="EMBL" id="ASV76722.1"/>
    </source>
</evidence>
<gene>
    <name evidence="3" type="ORF">THTE_4121</name>
</gene>
<feature type="region of interest" description="Disordered" evidence="1">
    <location>
        <begin position="240"/>
        <end position="270"/>
    </location>
</feature>
<protein>
    <submittedName>
        <fullName evidence="3">Polyketide synthase</fullName>
    </submittedName>
</protein>
<evidence type="ECO:0000313" key="4">
    <source>
        <dbReference type="Proteomes" id="UP000215086"/>
    </source>
</evidence>
<dbReference type="OrthoDB" id="256197at2"/>
<accession>A0A286RLA4</accession>
<dbReference type="EMBL" id="CP018477">
    <property type="protein sequence ID" value="ASV76722.1"/>
    <property type="molecule type" value="Genomic_DNA"/>
</dbReference>
<reference evidence="3 4" key="1">
    <citation type="journal article" name="Front. Microbiol.">
        <title>Sugar Metabolism of the First Thermophilic Planctomycete Thermogutta terrifontis: Comparative Genomic and Transcriptomic Approaches.</title>
        <authorList>
            <person name="Elcheninov A.G."/>
            <person name="Menzel P."/>
            <person name="Gudbergsdottir S.R."/>
            <person name="Slesarev A.I."/>
            <person name="Kadnikov V.V."/>
            <person name="Krogh A."/>
            <person name="Bonch-Osmolovskaya E.A."/>
            <person name="Peng X."/>
            <person name="Kublanov I.V."/>
        </authorList>
    </citation>
    <scope>NUCLEOTIDE SEQUENCE [LARGE SCALE GENOMIC DNA]</scope>
    <source>
        <strain evidence="3 4">R1</strain>
    </source>
</reference>
<keyword evidence="4" id="KW-1185">Reference proteome</keyword>
<feature type="transmembrane region" description="Helical" evidence="2">
    <location>
        <begin position="55"/>
        <end position="76"/>
    </location>
</feature>